<evidence type="ECO:0000313" key="3">
    <source>
        <dbReference type="Proteomes" id="UP000676649"/>
    </source>
</evidence>
<dbReference type="InterPro" id="IPR002654">
    <property type="entry name" value="Glyco_trans_25"/>
</dbReference>
<sequence>MDNKPLKRILVLNVKQFNERRQFMQQQLAVQNLQASFVFDWDIDDLTDEILSRYFVEDNSLSPGQQSCALKHIVALQQAAAADGMVLVLEDDAVFAADFKLGLERALAQRQQFPGPAVVYIGSGGNFFTPKSQRKPGQFLYPGSRGRFTDSFLIDSATAQLRLNWIETHKMTKGIDNQFDEMDRQLNIQILWLEPPVVEQGSKNGLFNSALEAAPPSWLKAILFRWEKLRRKYIYQLWR</sequence>
<feature type="domain" description="Glycosyl transferase family 25" evidence="1">
    <location>
        <begin position="8"/>
        <end position="111"/>
    </location>
</feature>
<organism evidence="2 3">
    <name type="scientific">Methylomonas paludis</name>
    <dbReference type="NCBI Taxonomy" id="1173101"/>
    <lineage>
        <taxon>Bacteria</taxon>
        <taxon>Pseudomonadati</taxon>
        <taxon>Pseudomonadota</taxon>
        <taxon>Gammaproteobacteria</taxon>
        <taxon>Methylococcales</taxon>
        <taxon>Methylococcaceae</taxon>
        <taxon>Methylomonas</taxon>
    </lineage>
</organism>
<proteinExistence type="predicted"/>
<name>A0A975R9H7_9GAMM</name>
<accession>A0A975R9H7</accession>
<dbReference type="AlphaFoldDB" id="A0A975R9H7"/>
<evidence type="ECO:0000313" key="2">
    <source>
        <dbReference type="EMBL" id="QWF70249.1"/>
    </source>
</evidence>
<dbReference type="Pfam" id="PF01755">
    <property type="entry name" value="Glyco_transf_25"/>
    <property type="match status" value="1"/>
</dbReference>
<reference evidence="2" key="1">
    <citation type="submission" date="2021-04" db="EMBL/GenBank/DDBJ databases">
        <title>Draft genome sequence data of methanotrophic Methylovulum sp. strain S1L and Methylomonas sp. strain S2AM isolated from boreal lake water columns.</title>
        <authorList>
            <person name="Rissanen A.J."/>
            <person name="Mangayil R."/>
            <person name="Svenning M.M."/>
            <person name="Khanongnuch R."/>
        </authorList>
    </citation>
    <scope>NUCLEOTIDE SEQUENCE</scope>
    <source>
        <strain evidence="2">S2AM</strain>
    </source>
</reference>
<keyword evidence="3" id="KW-1185">Reference proteome</keyword>
<dbReference type="RefSeq" id="WP_215581224.1">
    <property type="nucleotide sequence ID" value="NZ_CP073754.1"/>
</dbReference>
<dbReference type="EMBL" id="CP073754">
    <property type="protein sequence ID" value="QWF70249.1"/>
    <property type="molecule type" value="Genomic_DNA"/>
</dbReference>
<gene>
    <name evidence="2" type="ORF">KEF85_12990</name>
</gene>
<dbReference type="KEGG" id="mpad:KEF85_12990"/>
<evidence type="ECO:0000259" key="1">
    <source>
        <dbReference type="Pfam" id="PF01755"/>
    </source>
</evidence>
<protein>
    <submittedName>
        <fullName evidence="2">Glycosyltransferase family 25 protein</fullName>
    </submittedName>
</protein>
<dbReference type="Proteomes" id="UP000676649">
    <property type="component" value="Chromosome"/>
</dbReference>